<name>A0A1I4JR71_9BURK</name>
<dbReference type="STRING" id="758825.SAMN02982985_01157"/>
<reference evidence="2 3" key="1">
    <citation type="submission" date="2016-10" db="EMBL/GenBank/DDBJ databases">
        <authorList>
            <person name="de Groot N.N."/>
        </authorList>
    </citation>
    <scope>NUCLEOTIDE SEQUENCE [LARGE SCALE GENOMIC DNA]</scope>
    <source>
        <strain evidence="2 3">ATCC 43154</strain>
    </source>
</reference>
<dbReference type="RefSeq" id="WP_093384899.1">
    <property type="nucleotide sequence ID" value="NZ_FOTW01000006.1"/>
</dbReference>
<protein>
    <recommendedName>
        <fullName evidence="1">Shedu protein SduA C-terminal domain-containing protein</fullName>
    </recommendedName>
</protein>
<dbReference type="Pfam" id="PF14082">
    <property type="entry name" value="SduA_C"/>
    <property type="match status" value="1"/>
</dbReference>
<proteinExistence type="predicted"/>
<dbReference type="Proteomes" id="UP000199470">
    <property type="component" value="Unassembled WGS sequence"/>
</dbReference>
<gene>
    <name evidence="2" type="ORF">SAMN02982985_01157</name>
</gene>
<dbReference type="InterPro" id="IPR025359">
    <property type="entry name" value="SduA_C"/>
</dbReference>
<organism evidence="2 3">
    <name type="scientific">Rugamonas rubra</name>
    <dbReference type="NCBI Taxonomy" id="758825"/>
    <lineage>
        <taxon>Bacteria</taxon>
        <taxon>Pseudomonadati</taxon>
        <taxon>Pseudomonadota</taxon>
        <taxon>Betaproteobacteria</taxon>
        <taxon>Burkholderiales</taxon>
        <taxon>Oxalobacteraceae</taxon>
        <taxon>Telluria group</taxon>
        <taxon>Rugamonas</taxon>
    </lineage>
</organism>
<sequence length="217" mass="25156">MIEMIGLKLDLRQAHADLAALDKLLTDNEQLEETGPGGLQEFFTSHPHLLLLMSRAFCPGLLPAAYLPECSVVQEFRADYAVANEDRTKFLFVEFEHAKKDSIFATKAKTKANQSYQWAKTFEHGFSQVVDWYFRLDDYQRTSKIDEHFGAPKIDYVGILVLGRDQFLKKTGLSQRFEWRRKYTVINSQHLHCFTFDELARELRGHYDTLIDLAETV</sequence>
<evidence type="ECO:0000313" key="2">
    <source>
        <dbReference type="EMBL" id="SFL68821.1"/>
    </source>
</evidence>
<feature type="domain" description="Shedu protein SduA C-terminal" evidence="1">
    <location>
        <begin position="39"/>
        <end position="199"/>
    </location>
</feature>
<accession>A0A1I4JR71</accession>
<dbReference type="OrthoDB" id="280361at2"/>
<keyword evidence="3" id="KW-1185">Reference proteome</keyword>
<dbReference type="EMBL" id="FOTW01000006">
    <property type="protein sequence ID" value="SFL68821.1"/>
    <property type="molecule type" value="Genomic_DNA"/>
</dbReference>
<dbReference type="AlphaFoldDB" id="A0A1I4JR71"/>
<evidence type="ECO:0000259" key="1">
    <source>
        <dbReference type="Pfam" id="PF14082"/>
    </source>
</evidence>
<evidence type="ECO:0000313" key="3">
    <source>
        <dbReference type="Proteomes" id="UP000199470"/>
    </source>
</evidence>